<keyword evidence="5 8" id="KW-0460">Magnesium</keyword>
<evidence type="ECO:0000256" key="8">
    <source>
        <dbReference type="HAMAP-Rule" id="MF_00101"/>
    </source>
</evidence>
<keyword evidence="1 8" id="KW-0444">Lipid biosynthesis</keyword>
<keyword evidence="2 8" id="KW-0808">Transferase</keyword>
<dbReference type="HAMAP" id="MF_00101">
    <property type="entry name" value="AcpS"/>
    <property type="match status" value="1"/>
</dbReference>
<comment type="function">
    <text evidence="8">Transfers the 4'-phosphopantetheine moiety from coenzyme A to a Ser of acyl-carrier-protein.</text>
</comment>
<dbReference type="Gene3D" id="3.90.470.20">
    <property type="entry name" value="4'-phosphopantetheinyl transferase domain"/>
    <property type="match status" value="1"/>
</dbReference>
<comment type="similarity">
    <text evidence="8">Belongs to the P-Pant transferase superfamily. AcpS family.</text>
</comment>
<reference evidence="10 11" key="1">
    <citation type="submission" date="2017-09" db="EMBL/GenBank/DDBJ databases">
        <title>Depth-based differentiation of microbial function through sediment-hosted aquifers and enrichment of novel symbionts in the deep terrestrial subsurface.</title>
        <authorList>
            <person name="Probst A.J."/>
            <person name="Ladd B."/>
            <person name="Jarett J.K."/>
            <person name="Geller-Mcgrath D.E."/>
            <person name="Sieber C.M."/>
            <person name="Emerson J.B."/>
            <person name="Anantharaman K."/>
            <person name="Thomas B.C."/>
            <person name="Malmstrom R."/>
            <person name="Stieglmeier M."/>
            <person name="Klingl A."/>
            <person name="Woyke T."/>
            <person name="Ryan C.M."/>
            <person name="Banfield J.F."/>
        </authorList>
    </citation>
    <scope>NUCLEOTIDE SEQUENCE [LARGE SCALE GENOMIC DNA]</scope>
    <source>
        <strain evidence="10">CG11_big_fil_rev_8_21_14_0_20_42_13</strain>
    </source>
</reference>
<dbReference type="Pfam" id="PF01648">
    <property type="entry name" value="ACPS"/>
    <property type="match status" value="1"/>
</dbReference>
<dbReference type="GO" id="GO:0005737">
    <property type="term" value="C:cytoplasm"/>
    <property type="evidence" value="ECO:0007669"/>
    <property type="project" value="UniProtKB-SubCell"/>
</dbReference>
<evidence type="ECO:0000256" key="1">
    <source>
        <dbReference type="ARBA" id="ARBA00022516"/>
    </source>
</evidence>
<keyword evidence="8" id="KW-0963">Cytoplasm</keyword>
<dbReference type="InterPro" id="IPR002582">
    <property type="entry name" value="ACPS"/>
</dbReference>
<proteinExistence type="inferred from homology"/>
<evidence type="ECO:0000256" key="6">
    <source>
        <dbReference type="ARBA" id="ARBA00023098"/>
    </source>
</evidence>
<dbReference type="EMBL" id="PCWA01000007">
    <property type="protein sequence ID" value="PIQ90007.1"/>
    <property type="molecule type" value="Genomic_DNA"/>
</dbReference>
<keyword evidence="7 8" id="KW-0275">Fatty acid biosynthesis</keyword>
<organism evidence="10 11">
    <name type="scientific">Candidatus Ghiorseimicrobium undicola</name>
    <dbReference type="NCBI Taxonomy" id="1974746"/>
    <lineage>
        <taxon>Bacteria</taxon>
        <taxon>Pseudomonadati</taxon>
        <taxon>Candidatus Omnitrophota</taxon>
        <taxon>Candidatus Ghiorseimicrobium</taxon>
    </lineage>
</organism>
<dbReference type="GO" id="GO:0008897">
    <property type="term" value="F:holo-[acyl-carrier-protein] synthase activity"/>
    <property type="evidence" value="ECO:0007669"/>
    <property type="project" value="UniProtKB-UniRule"/>
</dbReference>
<comment type="catalytic activity">
    <reaction evidence="8">
        <text>apo-[ACP] + CoA = holo-[ACP] + adenosine 3',5'-bisphosphate + H(+)</text>
        <dbReference type="Rhea" id="RHEA:12068"/>
        <dbReference type="Rhea" id="RHEA-COMP:9685"/>
        <dbReference type="Rhea" id="RHEA-COMP:9690"/>
        <dbReference type="ChEBI" id="CHEBI:15378"/>
        <dbReference type="ChEBI" id="CHEBI:29999"/>
        <dbReference type="ChEBI" id="CHEBI:57287"/>
        <dbReference type="ChEBI" id="CHEBI:58343"/>
        <dbReference type="ChEBI" id="CHEBI:64479"/>
        <dbReference type="EC" id="2.7.8.7"/>
    </reaction>
</comment>
<keyword evidence="4 8" id="KW-0276">Fatty acid metabolism</keyword>
<evidence type="ECO:0000313" key="10">
    <source>
        <dbReference type="EMBL" id="PIQ90007.1"/>
    </source>
</evidence>
<feature type="domain" description="4'-phosphopantetheinyl transferase" evidence="9">
    <location>
        <begin position="7"/>
        <end position="113"/>
    </location>
</feature>
<comment type="caution">
    <text evidence="10">The sequence shown here is derived from an EMBL/GenBank/DDBJ whole genome shotgun (WGS) entry which is preliminary data.</text>
</comment>
<dbReference type="InterPro" id="IPR004568">
    <property type="entry name" value="Ppantetheine-prot_Trfase_dom"/>
</dbReference>
<evidence type="ECO:0000256" key="3">
    <source>
        <dbReference type="ARBA" id="ARBA00022723"/>
    </source>
</evidence>
<evidence type="ECO:0000256" key="2">
    <source>
        <dbReference type="ARBA" id="ARBA00022679"/>
    </source>
</evidence>
<protein>
    <recommendedName>
        <fullName evidence="8">Holo-[acyl-carrier-protein] synthase</fullName>
        <shortName evidence="8">Holo-ACP synthase</shortName>
        <ecNumber evidence="8">2.7.8.7</ecNumber>
    </recommendedName>
    <alternativeName>
        <fullName evidence="8">4'-phosphopantetheinyl transferase AcpS</fullName>
    </alternativeName>
</protein>
<evidence type="ECO:0000256" key="5">
    <source>
        <dbReference type="ARBA" id="ARBA00022842"/>
    </source>
</evidence>
<evidence type="ECO:0000259" key="9">
    <source>
        <dbReference type="Pfam" id="PF01648"/>
    </source>
</evidence>
<dbReference type="GO" id="GO:0006633">
    <property type="term" value="P:fatty acid biosynthetic process"/>
    <property type="evidence" value="ECO:0007669"/>
    <property type="project" value="UniProtKB-UniRule"/>
</dbReference>
<dbReference type="NCBIfam" id="TIGR00556">
    <property type="entry name" value="pantethn_trn"/>
    <property type="match status" value="1"/>
</dbReference>
<keyword evidence="3 8" id="KW-0479">Metal-binding</keyword>
<dbReference type="AlphaFoldDB" id="A0A2H0M043"/>
<dbReference type="InterPro" id="IPR008278">
    <property type="entry name" value="4-PPantetheinyl_Trfase_dom"/>
</dbReference>
<feature type="binding site" evidence="8">
    <location>
        <position position="58"/>
    </location>
    <ligand>
        <name>Mg(2+)</name>
        <dbReference type="ChEBI" id="CHEBI:18420"/>
    </ligand>
</feature>
<dbReference type="SUPFAM" id="SSF56214">
    <property type="entry name" value="4'-phosphopantetheinyl transferase"/>
    <property type="match status" value="1"/>
</dbReference>
<comment type="cofactor">
    <cofactor evidence="8">
        <name>Mg(2+)</name>
        <dbReference type="ChEBI" id="CHEBI:18420"/>
    </cofactor>
</comment>
<keyword evidence="6 8" id="KW-0443">Lipid metabolism</keyword>
<gene>
    <name evidence="8 10" type="primary">acpS</name>
    <name evidence="10" type="ORF">COV72_00415</name>
</gene>
<dbReference type="Proteomes" id="UP000229641">
    <property type="component" value="Unassembled WGS sequence"/>
</dbReference>
<dbReference type="GO" id="GO:0000287">
    <property type="term" value="F:magnesium ion binding"/>
    <property type="evidence" value="ECO:0007669"/>
    <property type="project" value="UniProtKB-UniRule"/>
</dbReference>
<evidence type="ECO:0000256" key="7">
    <source>
        <dbReference type="ARBA" id="ARBA00023160"/>
    </source>
</evidence>
<comment type="subcellular location">
    <subcellularLocation>
        <location evidence="8">Cytoplasm</location>
    </subcellularLocation>
</comment>
<dbReference type="InterPro" id="IPR037143">
    <property type="entry name" value="4-PPantetheinyl_Trfase_dom_sf"/>
</dbReference>
<feature type="binding site" evidence="8">
    <location>
        <position position="9"/>
    </location>
    <ligand>
        <name>Mg(2+)</name>
        <dbReference type="ChEBI" id="CHEBI:18420"/>
    </ligand>
</feature>
<evidence type="ECO:0000256" key="4">
    <source>
        <dbReference type="ARBA" id="ARBA00022832"/>
    </source>
</evidence>
<sequence length="121" mass="13586">MEIIGSGIDIVEVKRLRRTIKRWGDQFLRRVFTETEMKYAGNRRALYEHLAGRFAAKEAIIKATNVGELAFTDIEIINNKTGKPCATIINKKSANKKYAISVSISHIKDYAVANAVVTTKD</sequence>
<accession>A0A2H0M043</accession>
<dbReference type="EC" id="2.7.8.7" evidence="8"/>
<evidence type="ECO:0000313" key="11">
    <source>
        <dbReference type="Proteomes" id="UP000229641"/>
    </source>
</evidence>
<name>A0A2H0M043_9BACT</name>
<dbReference type="NCBIfam" id="TIGR00516">
    <property type="entry name" value="acpS"/>
    <property type="match status" value="1"/>
</dbReference>